<dbReference type="SUPFAM" id="SSF47616">
    <property type="entry name" value="GST C-terminal domain-like"/>
    <property type="match status" value="1"/>
</dbReference>
<dbReference type="Pfam" id="PF14497">
    <property type="entry name" value="GST_C_3"/>
    <property type="match status" value="1"/>
</dbReference>
<comment type="caution">
    <text evidence="5">The sequence shown here is derived from an EMBL/GenBank/DDBJ whole genome shotgun (WGS) entry which is preliminary data.</text>
</comment>
<dbReference type="InterPro" id="IPR036282">
    <property type="entry name" value="Glutathione-S-Trfase_C_sf"/>
</dbReference>
<dbReference type="InterPro" id="IPR004046">
    <property type="entry name" value="GST_C"/>
</dbReference>
<dbReference type="InterPro" id="IPR004045">
    <property type="entry name" value="Glutathione_S-Trfase_N"/>
</dbReference>
<reference evidence="5 6" key="2">
    <citation type="submission" date="2018-03" db="EMBL/GenBank/DDBJ databases">
        <authorList>
            <person name="Keele B.F."/>
        </authorList>
    </citation>
    <scope>NUCLEOTIDE SEQUENCE [LARGE SCALE GENOMIC DNA]</scope>
    <source>
        <strain evidence="5 6">CCALA 016</strain>
    </source>
</reference>
<keyword evidence="6" id="KW-1185">Reference proteome</keyword>
<dbReference type="SFLD" id="SFLDG00358">
    <property type="entry name" value="Main_(cytGST)"/>
    <property type="match status" value="1"/>
</dbReference>
<dbReference type="PANTHER" id="PTHR44051">
    <property type="entry name" value="GLUTATHIONE S-TRANSFERASE-RELATED"/>
    <property type="match status" value="1"/>
</dbReference>
<name>A0A2T1LT42_9CHRO</name>
<reference evidence="5 6" key="1">
    <citation type="submission" date="2018-03" db="EMBL/GenBank/DDBJ databases">
        <title>The ancient ancestry and fast evolution of plastids.</title>
        <authorList>
            <person name="Moore K.R."/>
            <person name="Magnabosco C."/>
            <person name="Momper L."/>
            <person name="Gold D.A."/>
            <person name="Bosak T."/>
            <person name="Fournier G.P."/>
        </authorList>
    </citation>
    <scope>NUCLEOTIDE SEQUENCE [LARGE SCALE GENOMIC DNA]</scope>
    <source>
        <strain evidence="5 6">CCALA 016</strain>
    </source>
</reference>
<sequence length="186" mass="21158">MIKFYGGTRTRATIVRWYLEELGLPYEYISLDLQAEEHRKPEFLAINPMGKVPALEDGDYKIWESGAILLYLAEKYSKIPSNAEISSTLAQWVIFANATLALSIFLEDRRERELPKLLPALDKILQQKSFLCEDRLTVADIAVGSYLHYGRQMATLDLSAYPAIVSYLEQLSKSEAFQKAFNSDPV</sequence>
<dbReference type="InterPro" id="IPR040079">
    <property type="entry name" value="Glutathione_S-Trfase"/>
</dbReference>
<dbReference type="SUPFAM" id="SSF52833">
    <property type="entry name" value="Thioredoxin-like"/>
    <property type="match status" value="1"/>
</dbReference>
<evidence type="ECO:0000259" key="3">
    <source>
        <dbReference type="PROSITE" id="PS50404"/>
    </source>
</evidence>
<dbReference type="RefSeq" id="WP_106458624.1">
    <property type="nucleotide sequence ID" value="NZ_PXOH01000029.1"/>
</dbReference>
<keyword evidence="2 5" id="KW-0808">Transferase</keyword>
<dbReference type="SFLD" id="SFLDG01150">
    <property type="entry name" value="Main.1:_Beta-like"/>
    <property type="match status" value="1"/>
</dbReference>
<dbReference type="AlphaFoldDB" id="A0A2T1LT42"/>
<protein>
    <submittedName>
        <fullName evidence="5">Glutathione S-transferase</fullName>
    </submittedName>
</protein>
<dbReference type="PANTHER" id="PTHR44051:SF8">
    <property type="entry name" value="GLUTATHIONE S-TRANSFERASE GSTA"/>
    <property type="match status" value="1"/>
</dbReference>
<evidence type="ECO:0000256" key="1">
    <source>
        <dbReference type="ARBA" id="ARBA00007409"/>
    </source>
</evidence>
<dbReference type="Gene3D" id="1.20.1050.10">
    <property type="match status" value="1"/>
</dbReference>
<gene>
    <name evidence="5" type="ORF">C7H19_19650</name>
</gene>
<dbReference type="PROSITE" id="PS50405">
    <property type="entry name" value="GST_CTER"/>
    <property type="match status" value="1"/>
</dbReference>
<comment type="similarity">
    <text evidence="1">Belongs to the GST superfamily.</text>
</comment>
<proteinExistence type="inferred from homology"/>
<accession>A0A2T1LT42</accession>
<dbReference type="EMBL" id="PXOH01000029">
    <property type="protein sequence ID" value="PSF33607.1"/>
    <property type="molecule type" value="Genomic_DNA"/>
</dbReference>
<dbReference type="Pfam" id="PF02798">
    <property type="entry name" value="GST_N"/>
    <property type="match status" value="1"/>
</dbReference>
<evidence type="ECO:0000256" key="2">
    <source>
        <dbReference type="ARBA" id="ARBA00022679"/>
    </source>
</evidence>
<dbReference type="PROSITE" id="PS50404">
    <property type="entry name" value="GST_NTER"/>
    <property type="match status" value="1"/>
</dbReference>
<dbReference type="InterPro" id="IPR010987">
    <property type="entry name" value="Glutathione-S-Trfase_C-like"/>
</dbReference>
<dbReference type="GO" id="GO:0016740">
    <property type="term" value="F:transferase activity"/>
    <property type="evidence" value="ECO:0007669"/>
    <property type="project" value="UniProtKB-KW"/>
</dbReference>
<dbReference type="InterPro" id="IPR036249">
    <property type="entry name" value="Thioredoxin-like_sf"/>
</dbReference>
<dbReference type="FunFam" id="3.40.30.10:FF:000039">
    <property type="entry name" value="Glutathione S-transferase domain"/>
    <property type="match status" value="1"/>
</dbReference>
<dbReference type="Proteomes" id="UP000239001">
    <property type="component" value="Unassembled WGS sequence"/>
</dbReference>
<dbReference type="SFLD" id="SFLDS00019">
    <property type="entry name" value="Glutathione_Transferase_(cytos"/>
    <property type="match status" value="1"/>
</dbReference>
<feature type="domain" description="GST C-terminal" evidence="4">
    <location>
        <begin position="61"/>
        <end position="186"/>
    </location>
</feature>
<evidence type="ECO:0000313" key="5">
    <source>
        <dbReference type="EMBL" id="PSF33607.1"/>
    </source>
</evidence>
<dbReference type="Gene3D" id="3.40.30.10">
    <property type="entry name" value="Glutaredoxin"/>
    <property type="match status" value="1"/>
</dbReference>
<dbReference type="CDD" id="cd03046">
    <property type="entry name" value="GST_N_GTT1_like"/>
    <property type="match status" value="1"/>
</dbReference>
<evidence type="ECO:0000313" key="6">
    <source>
        <dbReference type="Proteomes" id="UP000239001"/>
    </source>
</evidence>
<feature type="domain" description="GST N-terminal" evidence="3">
    <location>
        <begin position="1"/>
        <end position="80"/>
    </location>
</feature>
<dbReference type="OrthoDB" id="465590at2"/>
<evidence type="ECO:0000259" key="4">
    <source>
        <dbReference type="PROSITE" id="PS50405"/>
    </source>
</evidence>
<organism evidence="5 6">
    <name type="scientific">Aphanothece hegewaldii CCALA 016</name>
    <dbReference type="NCBI Taxonomy" id="2107694"/>
    <lineage>
        <taxon>Bacteria</taxon>
        <taxon>Bacillati</taxon>
        <taxon>Cyanobacteriota</taxon>
        <taxon>Cyanophyceae</taxon>
        <taxon>Oscillatoriophycideae</taxon>
        <taxon>Chroococcales</taxon>
        <taxon>Aphanothecaceae</taxon>
        <taxon>Aphanothece</taxon>
    </lineage>
</organism>